<feature type="signal peptide" evidence="1">
    <location>
        <begin position="1"/>
        <end position="16"/>
    </location>
</feature>
<evidence type="ECO:0000313" key="2">
    <source>
        <dbReference type="EMBL" id="VEN61254.1"/>
    </source>
</evidence>
<gene>
    <name evidence="2" type="ORF">CALMAC_LOCUS18714</name>
</gene>
<feature type="chain" id="PRO_5024833661" evidence="1">
    <location>
        <begin position="17"/>
        <end position="181"/>
    </location>
</feature>
<dbReference type="EMBL" id="CAACVG010013099">
    <property type="protein sequence ID" value="VEN61254.1"/>
    <property type="molecule type" value="Genomic_DNA"/>
</dbReference>
<protein>
    <submittedName>
        <fullName evidence="2">Uncharacterized protein</fullName>
    </submittedName>
</protein>
<dbReference type="Proteomes" id="UP000410492">
    <property type="component" value="Unassembled WGS sequence"/>
</dbReference>
<proteinExistence type="predicted"/>
<dbReference type="AlphaFoldDB" id="A0A653DMK3"/>
<accession>A0A653DMK3</accession>
<sequence length="181" mass="20692">MFALLTFFGSLLLVSANNGTGSYRCQPLEAASTVARELLVVGNRYLYAQHRFGPPIISEKCWSSSLFLSDYNLLDNSLHHKWTFYDEKGCSRTENVTCSTINYKSKYYSIFHGREIIHTRIAVTPEYIVNYECIGDKYAVEIFTIRKFRDEKIIQLAIEAARKVVDLPSPSVNLECNKLVT</sequence>
<organism evidence="2 3">
    <name type="scientific">Callosobruchus maculatus</name>
    <name type="common">Southern cowpea weevil</name>
    <name type="synonym">Pulse bruchid</name>
    <dbReference type="NCBI Taxonomy" id="64391"/>
    <lineage>
        <taxon>Eukaryota</taxon>
        <taxon>Metazoa</taxon>
        <taxon>Ecdysozoa</taxon>
        <taxon>Arthropoda</taxon>
        <taxon>Hexapoda</taxon>
        <taxon>Insecta</taxon>
        <taxon>Pterygota</taxon>
        <taxon>Neoptera</taxon>
        <taxon>Endopterygota</taxon>
        <taxon>Coleoptera</taxon>
        <taxon>Polyphaga</taxon>
        <taxon>Cucujiformia</taxon>
        <taxon>Chrysomeloidea</taxon>
        <taxon>Chrysomelidae</taxon>
        <taxon>Bruchinae</taxon>
        <taxon>Bruchini</taxon>
        <taxon>Callosobruchus</taxon>
    </lineage>
</organism>
<keyword evidence="3" id="KW-1185">Reference proteome</keyword>
<dbReference type="OrthoDB" id="6694895at2759"/>
<evidence type="ECO:0000256" key="1">
    <source>
        <dbReference type="SAM" id="SignalP"/>
    </source>
</evidence>
<keyword evidence="1" id="KW-0732">Signal</keyword>
<evidence type="ECO:0000313" key="3">
    <source>
        <dbReference type="Proteomes" id="UP000410492"/>
    </source>
</evidence>
<name>A0A653DMK3_CALMS</name>
<reference evidence="2 3" key="1">
    <citation type="submission" date="2019-01" db="EMBL/GenBank/DDBJ databases">
        <authorList>
            <person name="Sayadi A."/>
        </authorList>
    </citation>
    <scope>NUCLEOTIDE SEQUENCE [LARGE SCALE GENOMIC DNA]</scope>
</reference>